<dbReference type="EMBL" id="KN558648">
    <property type="protein sequence ID" value="KHJ87066.1"/>
    <property type="molecule type" value="Genomic_DNA"/>
</dbReference>
<feature type="transmembrane region" description="Helical" evidence="9">
    <location>
        <begin position="341"/>
        <end position="363"/>
    </location>
</feature>
<comment type="catalytic activity">
    <reaction evidence="8">
        <text>L-seryl-[protein] + ATP = O-phospho-L-seryl-[protein] + ADP + H(+)</text>
        <dbReference type="Rhea" id="RHEA:17989"/>
        <dbReference type="Rhea" id="RHEA-COMP:9863"/>
        <dbReference type="Rhea" id="RHEA-COMP:11604"/>
        <dbReference type="ChEBI" id="CHEBI:15378"/>
        <dbReference type="ChEBI" id="CHEBI:29999"/>
        <dbReference type="ChEBI" id="CHEBI:30616"/>
        <dbReference type="ChEBI" id="CHEBI:83421"/>
        <dbReference type="ChEBI" id="CHEBI:456216"/>
        <dbReference type="EC" id="2.7.11.1"/>
    </reaction>
</comment>
<evidence type="ECO:0000256" key="6">
    <source>
        <dbReference type="ARBA" id="ARBA00022840"/>
    </source>
</evidence>
<keyword evidence="9" id="KW-0472">Membrane</keyword>
<dbReference type="Pfam" id="PF00069">
    <property type="entry name" value="Pkinase"/>
    <property type="match status" value="2"/>
</dbReference>
<keyword evidence="9" id="KW-0812">Transmembrane</keyword>
<dbReference type="AlphaFoldDB" id="A0A0B1ST52"/>
<reference evidence="11 12" key="1">
    <citation type="submission" date="2014-03" db="EMBL/GenBank/DDBJ databases">
        <title>Draft genome of the hookworm Oesophagostomum dentatum.</title>
        <authorList>
            <person name="Mitreva M."/>
        </authorList>
    </citation>
    <scope>NUCLEOTIDE SEQUENCE [LARGE SCALE GENOMIC DNA]</scope>
    <source>
        <strain evidence="11 12">OD-Hann</strain>
    </source>
</reference>
<dbReference type="Proteomes" id="UP000053660">
    <property type="component" value="Unassembled WGS sequence"/>
</dbReference>
<dbReference type="PANTHER" id="PTHR48012">
    <property type="entry name" value="STERILE20-LIKE KINASE, ISOFORM B-RELATED"/>
    <property type="match status" value="1"/>
</dbReference>
<name>A0A0B1ST52_OESDE</name>
<accession>A0A0B1ST52</accession>
<dbReference type="Gene3D" id="1.10.510.10">
    <property type="entry name" value="Transferase(Phosphotransferase) domain 1"/>
    <property type="match status" value="2"/>
</dbReference>
<evidence type="ECO:0000259" key="10">
    <source>
        <dbReference type="PROSITE" id="PS50011"/>
    </source>
</evidence>
<dbReference type="InterPro" id="IPR011009">
    <property type="entry name" value="Kinase-like_dom_sf"/>
</dbReference>
<comment type="similarity">
    <text evidence="1">Belongs to the protein kinase superfamily. STE Ser/Thr protein kinase family. STE20 subfamily.</text>
</comment>
<evidence type="ECO:0000313" key="12">
    <source>
        <dbReference type="Proteomes" id="UP000053660"/>
    </source>
</evidence>
<sequence length="473" mass="53659">MIKLSVLSEGRSRFGVVSKYINRATMANYAVVEWDIHDMNGKQIEEVIARLEFISTLRHQRIGSVYGYHVTDSRLLIFRTFLPTGAVADLLKVAPLPEERAKKFFRQALEALEFLHERNVTHGDIKNAPKPDKHKRRTLLHCAPEMFRTMDAWGNASAEGDVWAVGCVLVTMVTRYSPFQDLFLSLSTQKLHETLFEAHRRGSSSHLSYTSRTLIPSSSQDMAEMVDATFVEDPMCRPTAAELLQRFFAGGASRKTSRISEPSLRARSSVKRETIEHNDLYNDGPTSLVADPAHKNLLERLYESAEKRSDDEGRPLLFCMKWYGSRILILLLLFLKWVGMVFLAALSLGFVAGSVFLSIYVIYKGIGVVCQCQLNEGFIVLIALILLPIIILLTTLCVNNSCEKYKQAQEDGSMEKCRYVYPRPEDDIILCGIIVVDGRKEERKISVRRKVRLGKLVFHTFCCELYSNESTTL</sequence>
<evidence type="ECO:0000256" key="7">
    <source>
        <dbReference type="ARBA" id="ARBA00047899"/>
    </source>
</evidence>
<keyword evidence="3" id="KW-0808">Transferase</keyword>
<evidence type="ECO:0000256" key="9">
    <source>
        <dbReference type="SAM" id="Phobius"/>
    </source>
</evidence>
<evidence type="ECO:0000256" key="8">
    <source>
        <dbReference type="ARBA" id="ARBA00048679"/>
    </source>
</evidence>
<dbReference type="InterPro" id="IPR000719">
    <property type="entry name" value="Prot_kinase_dom"/>
</dbReference>
<evidence type="ECO:0000256" key="5">
    <source>
        <dbReference type="ARBA" id="ARBA00022777"/>
    </source>
</evidence>
<feature type="transmembrane region" description="Helical" evidence="9">
    <location>
        <begin position="316"/>
        <end position="335"/>
    </location>
</feature>
<keyword evidence="2" id="KW-0723">Serine/threonine-protein kinase</keyword>
<gene>
    <name evidence="11" type="ORF">OESDEN_13167</name>
</gene>
<dbReference type="GO" id="GO:0005737">
    <property type="term" value="C:cytoplasm"/>
    <property type="evidence" value="ECO:0007669"/>
    <property type="project" value="TreeGrafter"/>
</dbReference>
<keyword evidence="12" id="KW-1185">Reference proteome</keyword>
<dbReference type="GO" id="GO:0004674">
    <property type="term" value="F:protein serine/threonine kinase activity"/>
    <property type="evidence" value="ECO:0007669"/>
    <property type="project" value="UniProtKB-KW"/>
</dbReference>
<comment type="catalytic activity">
    <reaction evidence="7">
        <text>L-threonyl-[protein] + ATP = O-phospho-L-threonyl-[protein] + ADP + H(+)</text>
        <dbReference type="Rhea" id="RHEA:46608"/>
        <dbReference type="Rhea" id="RHEA-COMP:11060"/>
        <dbReference type="Rhea" id="RHEA-COMP:11605"/>
        <dbReference type="ChEBI" id="CHEBI:15378"/>
        <dbReference type="ChEBI" id="CHEBI:30013"/>
        <dbReference type="ChEBI" id="CHEBI:30616"/>
        <dbReference type="ChEBI" id="CHEBI:61977"/>
        <dbReference type="ChEBI" id="CHEBI:456216"/>
        <dbReference type="EC" id="2.7.11.1"/>
    </reaction>
</comment>
<proteinExistence type="inferred from homology"/>
<feature type="domain" description="Protein kinase" evidence="10">
    <location>
        <begin position="3"/>
        <end position="248"/>
    </location>
</feature>
<dbReference type="OrthoDB" id="5816437at2759"/>
<organism evidence="11 12">
    <name type="scientific">Oesophagostomum dentatum</name>
    <name type="common">Nodular worm</name>
    <dbReference type="NCBI Taxonomy" id="61180"/>
    <lineage>
        <taxon>Eukaryota</taxon>
        <taxon>Metazoa</taxon>
        <taxon>Ecdysozoa</taxon>
        <taxon>Nematoda</taxon>
        <taxon>Chromadorea</taxon>
        <taxon>Rhabditida</taxon>
        <taxon>Rhabditina</taxon>
        <taxon>Rhabditomorpha</taxon>
        <taxon>Strongyloidea</taxon>
        <taxon>Strongylidae</taxon>
        <taxon>Oesophagostomum</taxon>
    </lineage>
</organism>
<evidence type="ECO:0000256" key="4">
    <source>
        <dbReference type="ARBA" id="ARBA00022741"/>
    </source>
</evidence>
<dbReference type="SUPFAM" id="SSF56112">
    <property type="entry name" value="Protein kinase-like (PK-like)"/>
    <property type="match status" value="1"/>
</dbReference>
<keyword evidence="6" id="KW-0067">ATP-binding</keyword>
<evidence type="ECO:0000256" key="1">
    <source>
        <dbReference type="ARBA" id="ARBA00008874"/>
    </source>
</evidence>
<keyword evidence="5" id="KW-0418">Kinase</keyword>
<evidence type="ECO:0000313" key="11">
    <source>
        <dbReference type="EMBL" id="KHJ87066.1"/>
    </source>
</evidence>
<evidence type="ECO:0000256" key="3">
    <source>
        <dbReference type="ARBA" id="ARBA00022679"/>
    </source>
</evidence>
<keyword evidence="4" id="KW-0547">Nucleotide-binding</keyword>
<evidence type="ECO:0000256" key="2">
    <source>
        <dbReference type="ARBA" id="ARBA00022527"/>
    </source>
</evidence>
<keyword evidence="9" id="KW-1133">Transmembrane helix</keyword>
<dbReference type="PROSITE" id="PS50011">
    <property type="entry name" value="PROTEIN_KINASE_DOM"/>
    <property type="match status" value="1"/>
</dbReference>
<protein>
    <recommendedName>
        <fullName evidence="10">Protein kinase domain-containing protein</fullName>
    </recommendedName>
</protein>
<dbReference type="PANTHER" id="PTHR48012:SF10">
    <property type="entry name" value="FI20177P1"/>
    <property type="match status" value="1"/>
</dbReference>
<feature type="transmembrane region" description="Helical" evidence="9">
    <location>
        <begin position="375"/>
        <end position="396"/>
    </location>
</feature>
<dbReference type="GO" id="GO:0005524">
    <property type="term" value="F:ATP binding"/>
    <property type="evidence" value="ECO:0007669"/>
    <property type="project" value="UniProtKB-KW"/>
</dbReference>
<dbReference type="InterPro" id="IPR050629">
    <property type="entry name" value="STE20/SPS1-PAK"/>
</dbReference>